<dbReference type="InterPro" id="IPR036691">
    <property type="entry name" value="Endo/exonu/phosph_ase_sf"/>
</dbReference>
<comment type="caution">
    <text evidence="1">The sequence shown here is derived from an EMBL/GenBank/DDBJ whole genome shotgun (WGS) entry which is preliminary data.</text>
</comment>
<dbReference type="Proteomes" id="UP001177023">
    <property type="component" value="Unassembled WGS sequence"/>
</dbReference>
<organism evidence="1 2">
    <name type="scientific">Mesorhabditis spiculigera</name>
    <dbReference type="NCBI Taxonomy" id="96644"/>
    <lineage>
        <taxon>Eukaryota</taxon>
        <taxon>Metazoa</taxon>
        <taxon>Ecdysozoa</taxon>
        <taxon>Nematoda</taxon>
        <taxon>Chromadorea</taxon>
        <taxon>Rhabditida</taxon>
        <taxon>Rhabditina</taxon>
        <taxon>Rhabditomorpha</taxon>
        <taxon>Rhabditoidea</taxon>
        <taxon>Rhabditidae</taxon>
        <taxon>Mesorhabditinae</taxon>
        <taxon>Mesorhabditis</taxon>
    </lineage>
</organism>
<proteinExistence type="predicted"/>
<keyword evidence="2" id="KW-1185">Reference proteome</keyword>
<accession>A0AA36FV39</accession>
<sequence length="379" mass="43518">MEAFEGELGKIGYMVVKPEIEYKIAFDEPKVSGVITNYLKKLAVHQWKEDQKKGTDEKKLRENPDMLEDGWGTGDGTYRLLALVRKGSTNNESYNAECLELVRTPDAKTPTDRIMSIDYDGVKYLIMHRQSRTSNPKNQRTGLAVFKKWLQNRVQSSENVLFLGDLNMDYVSWDEIKPRRHVPNADRGNAFLKVLNEDCWFRREWVRQPTKLGSDAQLDVLLSRRILRPFGPKGAQPAGKCAVAGLFDEQDGQWMSLSIHKALFFNVWKGEPWLISTKPEHELHINVPKPGYKQITWIYANNSGNKAFKCNIRTTPSRSNITFYQGDQQNRKKIGAGTSFEIKGSNDPGGPNELAIDFWIILTNVESKEQHHIRIVYHY</sequence>
<evidence type="ECO:0000313" key="2">
    <source>
        <dbReference type="Proteomes" id="UP001177023"/>
    </source>
</evidence>
<gene>
    <name evidence="1" type="ORF">MSPICULIGERA_LOCUS6585</name>
</gene>
<dbReference type="AlphaFoldDB" id="A0AA36FV39"/>
<reference evidence="1" key="1">
    <citation type="submission" date="2023-06" db="EMBL/GenBank/DDBJ databases">
        <authorList>
            <person name="Delattre M."/>
        </authorList>
    </citation>
    <scope>NUCLEOTIDE SEQUENCE</scope>
    <source>
        <strain evidence="1">AF72</strain>
    </source>
</reference>
<dbReference type="SUPFAM" id="SSF56219">
    <property type="entry name" value="DNase I-like"/>
    <property type="match status" value="1"/>
</dbReference>
<evidence type="ECO:0008006" key="3">
    <source>
        <dbReference type="Google" id="ProtNLM"/>
    </source>
</evidence>
<protein>
    <recommendedName>
        <fullName evidence="3">Endonuclease/exonuclease/phosphatase domain-containing protein</fullName>
    </recommendedName>
</protein>
<evidence type="ECO:0000313" key="1">
    <source>
        <dbReference type="EMBL" id="CAJ0568058.1"/>
    </source>
</evidence>
<name>A0AA36FV39_9BILA</name>
<feature type="non-terminal residue" evidence="1">
    <location>
        <position position="379"/>
    </location>
</feature>
<dbReference type="EMBL" id="CATQJA010001648">
    <property type="protein sequence ID" value="CAJ0568058.1"/>
    <property type="molecule type" value="Genomic_DNA"/>
</dbReference>